<dbReference type="SUPFAM" id="SSF88723">
    <property type="entry name" value="PIN domain-like"/>
    <property type="match status" value="1"/>
</dbReference>
<dbReference type="Gene3D" id="3.40.50.1010">
    <property type="entry name" value="5'-nuclease"/>
    <property type="match status" value="1"/>
</dbReference>
<evidence type="ECO:0000259" key="1">
    <source>
        <dbReference type="Pfam" id="PF01850"/>
    </source>
</evidence>
<dbReference type="PANTHER" id="PTHR36173">
    <property type="entry name" value="RIBONUCLEASE VAPC16-RELATED"/>
    <property type="match status" value="1"/>
</dbReference>
<keyword evidence="3" id="KW-1185">Reference proteome</keyword>
<protein>
    <submittedName>
        <fullName evidence="2">PIN domain nuclease of toxin-antitoxin system</fullName>
    </submittedName>
</protein>
<dbReference type="RefSeq" id="WP_107866008.1">
    <property type="nucleotide sequence ID" value="NZ_QAON01000009.1"/>
</dbReference>
<dbReference type="OrthoDB" id="9798990at2"/>
<dbReference type="PANTHER" id="PTHR36173:SF2">
    <property type="entry name" value="RIBONUCLEASE VAPC16"/>
    <property type="match status" value="1"/>
</dbReference>
<evidence type="ECO:0000313" key="3">
    <source>
        <dbReference type="Proteomes" id="UP000244223"/>
    </source>
</evidence>
<dbReference type="EMBL" id="QAON01000009">
    <property type="protein sequence ID" value="PTQ89098.1"/>
    <property type="molecule type" value="Genomic_DNA"/>
</dbReference>
<name>A0A2T5IYM4_9GAMM</name>
<reference evidence="2 3" key="1">
    <citation type="submission" date="2018-04" db="EMBL/GenBank/DDBJ databases">
        <title>Genomic Encyclopedia of Archaeal and Bacterial Type Strains, Phase II (KMG-II): from individual species to whole genera.</title>
        <authorList>
            <person name="Goeker M."/>
        </authorList>
    </citation>
    <scope>NUCLEOTIDE SEQUENCE [LARGE SCALE GENOMIC DNA]</scope>
    <source>
        <strain evidence="2 3">DSM 5822</strain>
    </source>
</reference>
<dbReference type="InterPro" id="IPR041705">
    <property type="entry name" value="PIN_Sll0205"/>
</dbReference>
<gene>
    <name evidence="2" type="ORF">C8N29_109121</name>
</gene>
<dbReference type="AlphaFoldDB" id="A0A2T5IYM4"/>
<evidence type="ECO:0000313" key="2">
    <source>
        <dbReference type="EMBL" id="PTQ89098.1"/>
    </source>
</evidence>
<feature type="domain" description="PIN" evidence="1">
    <location>
        <begin position="4"/>
        <end position="124"/>
    </location>
</feature>
<dbReference type="Pfam" id="PF01850">
    <property type="entry name" value="PIN"/>
    <property type="match status" value="1"/>
</dbReference>
<comment type="caution">
    <text evidence="2">The sequence shown here is derived from an EMBL/GenBank/DDBJ whole genome shotgun (WGS) entry which is preliminary data.</text>
</comment>
<dbReference type="Proteomes" id="UP000244223">
    <property type="component" value="Unassembled WGS sequence"/>
</dbReference>
<proteinExistence type="predicted"/>
<organism evidence="2 3">
    <name type="scientific">Agitococcus lubricus</name>
    <dbReference type="NCBI Taxonomy" id="1077255"/>
    <lineage>
        <taxon>Bacteria</taxon>
        <taxon>Pseudomonadati</taxon>
        <taxon>Pseudomonadota</taxon>
        <taxon>Gammaproteobacteria</taxon>
        <taxon>Moraxellales</taxon>
        <taxon>Moraxellaceae</taxon>
        <taxon>Agitococcus</taxon>
    </lineage>
</organism>
<dbReference type="InterPro" id="IPR029060">
    <property type="entry name" value="PIN-like_dom_sf"/>
</dbReference>
<accession>A0A2T5IYM4</accession>
<dbReference type="CDD" id="cd09872">
    <property type="entry name" value="PIN_Sll0205-like"/>
    <property type="match status" value="1"/>
</dbReference>
<dbReference type="InterPro" id="IPR052919">
    <property type="entry name" value="TA_system_RNase"/>
</dbReference>
<dbReference type="InterPro" id="IPR002716">
    <property type="entry name" value="PIN_dom"/>
</dbReference>
<sequence>MKLLLDTHTALWLFNHHEHLSANVKALLLDENNSLHISIASVWEVAIKNSLGKLSDFSGGLQAFLSAIQRSQIELVPIAVKHIQLIESLPFIHRDPFDRLLIATAQSNTMTILTADANIQKYDVKWQW</sequence>